<comment type="caution">
    <text evidence="2">The sequence shown here is derived from an EMBL/GenBank/DDBJ whole genome shotgun (WGS) entry which is preliminary data.</text>
</comment>
<dbReference type="InterPro" id="IPR053136">
    <property type="entry name" value="UTP_pyrophosphatase-like"/>
</dbReference>
<dbReference type="PANTHER" id="PTHR30399">
    <property type="entry name" value="UNCHARACTERIZED PROTEIN YGJP"/>
    <property type="match status" value="1"/>
</dbReference>
<gene>
    <name evidence="2" type="ORF">C8N32_109136</name>
</gene>
<sequence>MGAVCAVGDVGMDDARLPGDPPLEVTLRRSARARRMSLRISRFDGRVTLTLPLHAPRSEGLAFLRDKESWIREHLRARPAELRVGIGAEIPVEGVVLRLVPGTGHAAVRRGPGRLEVPAAQAGARVRAYLKTLARERLSAAVTRHADHLGAVPGRLTLRDTRSRWGSCSSRGDLMFSWRLVMAPPAVLDYVAAHEVAHLKEMNHSPAFWALVARLCPDHAEHRIWLRENGAGLYRIRFGD</sequence>
<dbReference type="Proteomes" id="UP000243859">
    <property type="component" value="Unassembled WGS sequence"/>
</dbReference>
<feature type="domain" description="YgjP-like metallopeptidase" evidence="1">
    <location>
        <begin position="34"/>
        <end position="228"/>
    </location>
</feature>
<evidence type="ECO:0000259" key="1">
    <source>
        <dbReference type="Pfam" id="PF01863"/>
    </source>
</evidence>
<dbReference type="Gene3D" id="3.30.2010.10">
    <property type="entry name" value="Metalloproteases ('zincins'), catalytic domain"/>
    <property type="match status" value="1"/>
</dbReference>
<evidence type="ECO:0000313" key="2">
    <source>
        <dbReference type="EMBL" id="PTN02012.1"/>
    </source>
</evidence>
<evidence type="ECO:0000313" key="3">
    <source>
        <dbReference type="Proteomes" id="UP000243859"/>
    </source>
</evidence>
<name>A0A2T5BRU4_9RHOB</name>
<dbReference type="Pfam" id="PF01863">
    <property type="entry name" value="YgjP-like"/>
    <property type="match status" value="1"/>
</dbReference>
<dbReference type="PANTHER" id="PTHR30399:SF1">
    <property type="entry name" value="UTP PYROPHOSPHATASE"/>
    <property type="match status" value="1"/>
</dbReference>
<dbReference type="CDD" id="cd07344">
    <property type="entry name" value="M48_yhfN_like"/>
    <property type="match status" value="1"/>
</dbReference>
<reference evidence="2 3" key="1">
    <citation type="submission" date="2018-04" db="EMBL/GenBank/DDBJ databases">
        <title>Genomic Encyclopedia of Archaeal and Bacterial Type Strains, Phase II (KMG-II): from individual species to whole genera.</title>
        <authorList>
            <person name="Goeker M."/>
        </authorList>
    </citation>
    <scope>NUCLEOTIDE SEQUENCE [LARGE SCALE GENOMIC DNA]</scope>
    <source>
        <strain evidence="2 3">DSM 18064</strain>
    </source>
</reference>
<dbReference type="AlphaFoldDB" id="A0A2T5BRU4"/>
<proteinExistence type="predicted"/>
<keyword evidence="3" id="KW-1185">Reference proteome</keyword>
<protein>
    <recommendedName>
        <fullName evidence="1">YgjP-like metallopeptidase domain-containing protein</fullName>
    </recommendedName>
</protein>
<organism evidence="2 3">
    <name type="scientific">Rhodovulum imhoffii</name>
    <dbReference type="NCBI Taxonomy" id="365340"/>
    <lineage>
        <taxon>Bacteria</taxon>
        <taxon>Pseudomonadati</taxon>
        <taxon>Pseudomonadota</taxon>
        <taxon>Alphaproteobacteria</taxon>
        <taxon>Rhodobacterales</taxon>
        <taxon>Paracoccaceae</taxon>
        <taxon>Rhodovulum</taxon>
    </lineage>
</organism>
<dbReference type="EMBL" id="QAAA01000009">
    <property type="protein sequence ID" value="PTN02012.1"/>
    <property type="molecule type" value="Genomic_DNA"/>
</dbReference>
<dbReference type="InterPro" id="IPR002725">
    <property type="entry name" value="YgjP-like_metallopeptidase"/>
</dbReference>
<accession>A0A2T5BRU4</accession>